<comment type="caution">
    <text evidence="3">The sequence shown here is derived from an EMBL/GenBank/DDBJ whole genome shotgun (WGS) entry which is preliminary data.</text>
</comment>
<evidence type="ECO:0000313" key="3">
    <source>
        <dbReference type="EMBL" id="MDN4516365.1"/>
    </source>
</evidence>
<keyword evidence="2" id="KW-0472">Membrane</keyword>
<accession>A0ABT8H747</accession>
<evidence type="ECO:0000256" key="2">
    <source>
        <dbReference type="SAM" id="Phobius"/>
    </source>
</evidence>
<organism evidence="3 4">
    <name type="scientific">Mycolicibacterium austroafricanum</name>
    <name type="common">Mycobacterium austroafricanum</name>
    <dbReference type="NCBI Taxonomy" id="39687"/>
    <lineage>
        <taxon>Bacteria</taxon>
        <taxon>Bacillati</taxon>
        <taxon>Actinomycetota</taxon>
        <taxon>Actinomycetes</taxon>
        <taxon>Mycobacteriales</taxon>
        <taxon>Mycobacteriaceae</taxon>
        <taxon>Mycolicibacterium</taxon>
    </lineage>
</organism>
<feature type="transmembrane region" description="Helical" evidence="2">
    <location>
        <begin position="6"/>
        <end position="34"/>
    </location>
</feature>
<evidence type="ECO:0000256" key="1">
    <source>
        <dbReference type="SAM" id="MobiDB-lite"/>
    </source>
</evidence>
<keyword evidence="2" id="KW-0812">Transmembrane</keyword>
<dbReference type="RefSeq" id="WP_301161171.1">
    <property type="nucleotide sequence ID" value="NZ_JAUHTC010000005.1"/>
</dbReference>
<feature type="region of interest" description="Disordered" evidence="1">
    <location>
        <begin position="58"/>
        <end position="81"/>
    </location>
</feature>
<keyword evidence="4" id="KW-1185">Reference proteome</keyword>
<reference evidence="3" key="1">
    <citation type="submission" date="2023-07" db="EMBL/GenBank/DDBJ databases">
        <title>Degradation of tert-butanol by M. austroafricanum TBA100.</title>
        <authorList>
            <person name="Helbich S."/>
            <person name="Vainshtein Y."/>
        </authorList>
    </citation>
    <scope>NUCLEOTIDE SEQUENCE</scope>
    <source>
        <strain evidence="3">TBA100</strain>
    </source>
</reference>
<dbReference type="Proteomes" id="UP001172687">
    <property type="component" value="Unassembled WGS sequence"/>
</dbReference>
<gene>
    <name evidence="3" type="ORF">QYF68_00795</name>
</gene>
<proteinExistence type="predicted"/>
<name>A0ABT8H747_MYCAO</name>
<sequence>MSTLYPVLGTVIVVVAAIRLVATIGFYVLAAYIVRATGETAGIADIGRAVGAVIAAPHRPPSMTRSSASHRDESNTQKRIY</sequence>
<protein>
    <submittedName>
        <fullName evidence="3">Uncharacterized protein</fullName>
    </submittedName>
</protein>
<keyword evidence="2" id="KW-1133">Transmembrane helix</keyword>
<dbReference type="EMBL" id="JAUHTC010000005">
    <property type="protein sequence ID" value="MDN4516365.1"/>
    <property type="molecule type" value="Genomic_DNA"/>
</dbReference>
<evidence type="ECO:0000313" key="4">
    <source>
        <dbReference type="Proteomes" id="UP001172687"/>
    </source>
</evidence>
<feature type="compositionally biased region" description="Basic and acidic residues" evidence="1">
    <location>
        <begin position="69"/>
        <end position="81"/>
    </location>
</feature>